<gene>
    <name evidence="1" type="ORF">UFOVP319_7</name>
</gene>
<organism evidence="1">
    <name type="scientific">uncultured Caudovirales phage</name>
    <dbReference type="NCBI Taxonomy" id="2100421"/>
    <lineage>
        <taxon>Viruses</taxon>
        <taxon>Duplodnaviria</taxon>
        <taxon>Heunggongvirae</taxon>
        <taxon>Uroviricota</taxon>
        <taxon>Caudoviricetes</taxon>
        <taxon>Peduoviridae</taxon>
        <taxon>Maltschvirus</taxon>
        <taxon>Maltschvirus maltsch</taxon>
    </lineage>
</organism>
<dbReference type="EMBL" id="LR796336">
    <property type="protein sequence ID" value="CAB4137118.1"/>
    <property type="molecule type" value="Genomic_DNA"/>
</dbReference>
<sequence length="77" mass="8438">MSALPIHYTEPAVDLTDALRWLVEAQRDLGAHRCAHGWPEVDPRGNALEEAAHHARLFAVSALAHHGIDADELGRVL</sequence>
<evidence type="ECO:0000313" key="1">
    <source>
        <dbReference type="EMBL" id="CAB4137118.1"/>
    </source>
</evidence>
<name>A0A6J5LS08_9CAUD</name>
<protein>
    <submittedName>
        <fullName evidence="1">Uncharacterized protein</fullName>
    </submittedName>
</protein>
<accession>A0A6J5LS08</accession>
<proteinExistence type="predicted"/>
<reference evidence="1" key="1">
    <citation type="submission" date="2020-04" db="EMBL/GenBank/DDBJ databases">
        <authorList>
            <person name="Chiriac C."/>
            <person name="Salcher M."/>
            <person name="Ghai R."/>
            <person name="Kavagutti S V."/>
        </authorList>
    </citation>
    <scope>NUCLEOTIDE SEQUENCE</scope>
</reference>